<dbReference type="CDD" id="cd16439">
    <property type="entry name" value="beta_Kdo_transferase_KpsC_2"/>
    <property type="match status" value="1"/>
</dbReference>
<dbReference type="RefSeq" id="WP_141492465.1">
    <property type="nucleotide sequence ID" value="NZ_CP032485.1"/>
</dbReference>
<keyword evidence="2" id="KW-1185">Reference proteome</keyword>
<proteinExistence type="predicted"/>
<accession>A0A4Y6V5J2</accession>
<evidence type="ECO:0000313" key="2">
    <source>
        <dbReference type="Proteomes" id="UP000317214"/>
    </source>
</evidence>
<protein>
    <submittedName>
        <fullName evidence="1">Capsular biosynthesis protein</fullName>
    </submittedName>
</protein>
<dbReference type="Proteomes" id="UP000317214">
    <property type="component" value="Chromosome"/>
</dbReference>
<dbReference type="InterPro" id="IPR007833">
    <property type="entry name" value="Capsule_polysaccharide_synth"/>
</dbReference>
<reference evidence="1 2" key="1">
    <citation type="submission" date="2018-09" db="EMBL/GenBank/DDBJ databases">
        <title>The complete genome sequence of Neokomagataea tanensis NBRC 106556(T).</title>
        <authorList>
            <person name="Chua K.-O."/>
            <person name="See-Too W.-S."/>
            <person name="Hong K.-W."/>
            <person name="Yin W.-F."/>
            <person name="Chan K.-G."/>
        </authorList>
    </citation>
    <scope>NUCLEOTIDE SEQUENCE [LARGE SCALE GENOMIC DNA]</scope>
    <source>
        <strain evidence="2">AH13 \ NBRC 106556</strain>
    </source>
</reference>
<dbReference type="KEGG" id="ntn:D5366_04535"/>
<name>A0A4Y6V5J2_9PROT</name>
<dbReference type="GO" id="GO:0015774">
    <property type="term" value="P:polysaccharide transport"/>
    <property type="evidence" value="ECO:0007669"/>
    <property type="project" value="InterPro"/>
</dbReference>
<evidence type="ECO:0000313" key="1">
    <source>
        <dbReference type="EMBL" id="QDH24624.1"/>
    </source>
</evidence>
<organism evidence="1 2">
    <name type="scientific">Neokomagataea tanensis</name>
    <dbReference type="NCBI Taxonomy" id="661191"/>
    <lineage>
        <taxon>Bacteria</taxon>
        <taxon>Pseudomonadati</taxon>
        <taxon>Pseudomonadota</taxon>
        <taxon>Alphaproteobacteria</taxon>
        <taxon>Acetobacterales</taxon>
        <taxon>Acetobacteraceae</taxon>
        <taxon>Neokomagataea</taxon>
    </lineage>
</organism>
<dbReference type="Pfam" id="PF05159">
    <property type="entry name" value="Capsule_synth"/>
    <property type="match status" value="2"/>
</dbReference>
<dbReference type="GO" id="GO:0000271">
    <property type="term" value="P:polysaccharide biosynthetic process"/>
    <property type="evidence" value="ECO:0007669"/>
    <property type="project" value="InterPro"/>
</dbReference>
<dbReference type="OrthoDB" id="543755at2"/>
<gene>
    <name evidence="1" type="ORF">D5366_04535</name>
</gene>
<sequence>MSEKNSSNLYTSAPLLLLTPPLGRKIKEIGRVHASWTDVKPISSLPANQQIIKTILHHRLGGTFWETDIKIQGSILVCLPPQAENALKMYAAIMKIYEKHSLIFILPQGFSNNKKFNSKKLSNKILFESTFNPYSIILNISKVIYYNSNINNIVILSSFLKKEIFEFSFDASIKFVNSSLIAAKSLSLIINNTSYYCPYSGAPISLYETLNILSEWRSIILKNRTIRACLGMSFWKRERMSEFFSTPNHPLTFYRTPFTALNAAKRSKKSIAVWATRIPKGLEKKASKEKISLFRIEDGFIRSSGLGSGFLPPASIIADTRGAYYDPAQPSDLEVLLATHPLDADLQERALCLIRTILKKNISKYSSGGSSPDLELPIEQKIILVPGQVADDLSVKLGGKEVGSNFELLKRVRKACPTAFILYRPHPDVDAGHRAGSIPDEDALRFANVISREGTMAPLLDRIDEVHTLTSLTGFEALMRGKQVTTYGQPFYAGWGLTTDRIPLARRTRQLTMPQLVAATLLLYPRYIDPFTGLPCGPELLIERLGEPELWKPSLLMRIRRQQGALKKTLIKNARPILQKLR</sequence>
<dbReference type="AlphaFoldDB" id="A0A4Y6V5J2"/>
<dbReference type="EMBL" id="CP032485">
    <property type="protein sequence ID" value="QDH24624.1"/>
    <property type="molecule type" value="Genomic_DNA"/>
</dbReference>